<feature type="binding site" evidence="8">
    <location>
        <position position="495"/>
    </location>
    <ligand>
        <name>Mg(2+)</name>
        <dbReference type="ChEBI" id="CHEBI:18420"/>
    </ligand>
</feature>
<feature type="binding site" evidence="8">
    <location>
        <position position="501"/>
    </location>
    <ligand>
        <name>Mg(2+)</name>
        <dbReference type="ChEBI" id="CHEBI:18420"/>
    </ligand>
</feature>
<name>I4ED76_9BACT</name>
<evidence type="ECO:0000259" key="10">
    <source>
        <dbReference type="PROSITE" id="PS50126"/>
    </source>
</evidence>
<dbReference type="InterPro" id="IPR027408">
    <property type="entry name" value="PNPase/RNase_PH_dom_sf"/>
</dbReference>
<evidence type="ECO:0000256" key="8">
    <source>
        <dbReference type="HAMAP-Rule" id="MF_01595"/>
    </source>
</evidence>
<dbReference type="GO" id="GO:0006402">
    <property type="term" value="P:mRNA catabolic process"/>
    <property type="evidence" value="ECO:0007669"/>
    <property type="project" value="UniProtKB-UniRule"/>
</dbReference>
<dbReference type="FunFam" id="3.30.230.70:FF:000001">
    <property type="entry name" value="Polyribonucleotide nucleotidyltransferase"/>
    <property type="match status" value="1"/>
</dbReference>
<sequence length="784" mass="84293">MPPSIHTKSVEVGGRTLTFEAGRIAGLASGAVTVRYGDTLVLSTAVGAKEPREGLDFFPLTVDYEEKMYAAGKIPGGFIKREGRPNESAILAARLTDRPVRPLFPKGYRADVQIISTVLSTDQENEPDILSINGASAALTLSDIPWSGPVGAVRIGDIDGELVVNPTFHQLIDSKLDVVVAGTANAVMMVEGEASGIPEERLLAAVELAHSEIKRLVQAQVELREAAGKAKREFIAPEENSELKERIATFIGDRLEAALFNADKEQRIEATAALKAEVVEHFTTVADTEAGEMIPSAKEVAGLFDSLVKTMVRKSILERGERPDGRQPQEIREIWTQVGYLPRTHGSAIFTRGQTQVVTVTTLGTISEGQHLDGIGIEESKRYLHHYNFPPFSVGEARPLRGPSRRDIGHGALAERSLRAVLPDEDAFPYTLRLVSEVMSSNGSSSMASVCGSTMSLMDAGVPISAPVAGVAMGLVTDPETGRHTVLTDIQGIEDALGDMDFKVAGTETGITGIQMDIKVQGITSEIMREALEQARQGRLFILGKMTETISQPRAEMSPFAPRVIRLQINPQQIGAVIGPGGKVIRGIQESTGAKIDIEDDGSVFISAVDEESARRAVTAVENLTRIPQVGDIFMGRVKTIIPSGAFVEILPGKDGFVHISELEPRRVESVEDSVQIGQEVNVVVTAIRPDGKINLSRKALLTGEMPEPGAAPAGGGRSGGGGRPHGGDRRNHDRGPRGGGEHRGGPEPREPFRGPRPERSNADGEHLVRRPRDSRMPPRRDSD</sequence>
<dbReference type="Pfam" id="PF00013">
    <property type="entry name" value="KH_1"/>
    <property type="match status" value="1"/>
</dbReference>
<dbReference type="SUPFAM" id="SSF55666">
    <property type="entry name" value="Ribonuclease PH domain 2-like"/>
    <property type="match status" value="2"/>
</dbReference>
<comment type="similarity">
    <text evidence="1 8">Belongs to the polyribonucleotide nucleotidyltransferase family.</text>
</comment>
<dbReference type="CDD" id="cd11363">
    <property type="entry name" value="RNase_PH_PNPase_1"/>
    <property type="match status" value="1"/>
</dbReference>
<feature type="domain" description="S1 motif" evidence="10">
    <location>
        <begin position="631"/>
        <end position="699"/>
    </location>
</feature>
<proteinExistence type="inferred from homology"/>
<dbReference type="SUPFAM" id="SSF54211">
    <property type="entry name" value="Ribosomal protein S5 domain 2-like"/>
    <property type="match status" value="2"/>
</dbReference>
<comment type="function">
    <text evidence="8">Involved in mRNA degradation. Catalyzes the phosphorolysis of single-stranded polyribonucleotides processively in the 3'- to 5'-direction.</text>
</comment>
<evidence type="ECO:0000256" key="2">
    <source>
        <dbReference type="ARBA" id="ARBA00022490"/>
    </source>
</evidence>
<comment type="cofactor">
    <cofactor evidence="8">
        <name>Mg(2+)</name>
        <dbReference type="ChEBI" id="CHEBI:18420"/>
    </cofactor>
</comment>
<dbReference type="Pfam" id="PF01138">
    <property type="entry name" value="RNase_PH"/>
    <property type="match status" value="2"/>
</dbReference>
<dbReference type="Pfam" id="PF03725">
    <property type="entry name" value="RNase_PH_C"/>
    <property type="match status" value="2"/>
</dbReference>
<dbReference type="GO" id="GO:0000287">
    <property type="term" value="F:magnesium ion binding"/>
    <property type="evidence" value="ECO:0007669"/>
    <property type="project" value="UniProtKB-UniRule"/>
</dbReference>
<dbReference type="InterPro" id="IPR012162">
    <property type="entry name" value="PNPase"/>
</dbReference>
<protein>
    <recommendedName>
        <fullName evidence="8">Polyribonucleotide nucleotidyltransferase</fullName>
        <ecNumber evidence="8">2.7.7.8</ecNumber>
    </recommendedName>
    <alternativeName>
        <fullName evidence="8">Polynucleotide phosphorylase</fullName>
        <shortName evidence="8">PNPase</shortName>
    </alternativeName>
</protein>
<dbReference type="HAMAP" id="MF_01595">
    <property type="entry name" value="PNPase"/>
    <property type="match status" value="1"/>
</dbReference>
<dbReference type="InterPro" id="IPR015848">
    <property type="entry name" value="PNPase_PH_RNA-bd_bac/org-type"/>
</dbReference>
<reference evidence="11 12" key="1">
    <citation type="journal article" date="2012" name="ISME J.">
        <title>Nitrification expanded: discovery, physiology and genomics of a nitrite-oxidizing bacterium from the phylum Chloroflexi.</title>
        <authorList>
            <person name="Sorokin D.Y."/>
            <person name="Lucker S."/>
            <person name="Vejmelkova D."/>
            <person name="Kostrikina N.A."/>
            <person name="Kleerebezem R."/>
            <person name="Rijpstra W.I."/>
            <person name="Damste J.S."/>
            <person name="Le Paslier D."/>
            <person name="Muyzer G."/>
            <person name="Wagner M."/>
            <person name="van Loosdrecht M.C."/>
            <person name="Daims H."/>
        </authorList>
    </citation>
    <scope>NUCLEOTIDE SEQUENCE [LARGE SCALE GENOMIC DNA]</scope>
    <source>
        <strain evidence="12">none</strain>
    </source>
</reference>
<evidence type="ECO:0000256" key="3">
    <source>
        <dbReference type="ARBA" id="ARBA00022679"/>
    </source>
</evidence>
<dbReference type="Gene3D" id="3.30.1370.10">
    <property type="entry name" value="K Homology domain, type 1"/>
    <property type="match status" value="1"/>
</dbReference>
<dbReference type="InterPro" id="IPR004088">
    <property type="entry name" value="KH_dom_type_1"/>
</dbReference>
<dbReference type="GO" id="GO:0003723">
    <property type="term" value="F:RNA binding"/>
    <property type="evidence" value="ECO:0007669"/>
    <property type="project" value="UniProtKB-UniRule"/>
</dbReference>
<dbReference type="Gene3D" id="3.30.230.70">
    <property type="entry name" value="GHMP Kinase, N-terminal domain"/>
    <property type="match status" value="2"/>
</dbReference>
<dbReference type="GO" id="GO:0005829">
    <property type="term" value="C:cytosol"/>
    <property type="evidence" value="ECO:0007669"/>
    <property type="project" value="TreeGrafter"/>
</dbReference>
<accession>I4ED76</accession>
<feature type="compositionally biased region" description="Basic and acidic residues" evidence="9">
    <location>
        <begin position="726"/>
        <end position="784"/>
    </location>
</feature>
<dbReference type="FunFam" id="3.30.1370.10:FF:000001">
    <property type="entry name" value="Polyribonucleotide nucleotidyltransferase"/>
    <property type="match status" value="1"/>
</dbReference>
<gene>
    <name evidence="8 11" type="primary">pnp</name>
    <name evidence="11" type="ORF">NITHO_140020</name>
</gene>
<dbReference type="SMART" id="SM00322">
    <property type="entry name" value="KH"/>
    <property type="match status" value="1"/>
</dbReference>
<feature type="region of interest" description="Disordered" evidence="9">
    <location>
        <begin position="705"/>
        <end position="784"/>
    </location>
</feature>
<dbReference type="InterPro" id="IPR020568">
    <property type="entry name" value="Ribosomal_Su5_D2-typ_SF"/>
</dbReference>
<keyword evidence="5 8" id="KW-0479">Metal-binding</keyword>
<evidence type="ECO:0000313" key="12">
    <source>
        <dbReference type="Proteomes" id="UP000004221"/>
    </source>
</evidence>
<comment type="caution">
    <text evidence="11">The sequence shown here is derived from an EMBL/GenBank/DDBJ whole genome shotgun (WGS) entry which is preliminary data.</text>
</comment>
<dbReference type="InterPro" id="IPR036612">
    <property type="entry name" value="KH_dom_type_1_sf"/>
</dbReference>
<evidence type="ECO:0000256" key="4">
    <source>
        <dbReference type="ARBA" id="ARBA00022695"/>
    </source>
</evidence>
<keyword evidence="3 8" id="KW-0808">Transferase</keyword>
<evidence type="ECO:0000256" key="6">
    <source>
        <dbReference type="ARBA" id="ARBA00022842"/>
    </source>
</evidence>
<dbReference type="PROSITE" id="PS50084">
    <property type="entry name" value="KH_TYPE_1"/>
    <property type="match status" value="1"/>
</dbReference>
<dbReference type="RefSeq" id="WP_008474862.1">
    <property type="nucleotide sequence ID" value="NZ_CAGS01000046.1"/>
</dbReference>
<dbReference type="Gene3D" id="2.40.50.140">
    <property type="entry name" value="Nucleic acid-binding proteins"/>
    <property type="match status" value="1"/>
</dbReference>
<evidence type="ECO:0000313" key="11">
    <source>
        <dbReference type="EMBL" id="CCF82638.1"/>
    </source>
</evidence>
<dbReference type="NCBIfam" id="TIGR03591">
    <property type="entry name" value="polynuc_phos"/>
    <property type="match status" value="1"/>
</dbReference>
<dbReference type="Pfam" id="PF00575">
    <property type="entry name" value="S1"/>
    <property type="match status" value="1"/>
</dbReference>
<organism evidence="11 12">
    <name type="scientific">Nitrolancea hollandica Lb</name>
    <dbReference type="NCBI Taxonomy" id="1129897"/>
    <lineage>
        <taxon>Bacteria</taxon>
        <taxon>Pseudomonadati</taxon>
        <taxon>Thermomicrobiota</taxon>
        <taxon>Thermomicrobia</taxon>
        <taxon>Sphaerobacterales</taxon>
        <taxon>Sphaerobacterineae</taxon>
        <taxon>Sphaerobacteraceae</taxon>
        <taxon>Nitrolancea</taxon>
    </lineage>
</organism>
<dbReference type="Proteomes" id="UP000004221">
    <property type="component" value="Unassembled WGS sequence"/>
</dbReference>
<keyword evidence="6 8" id="KW-0460">Magnesium</keyword>
<dbReference type="CDD" id="cd11364">
    <property type="entry name" value="RNase_PH_PNPase_2"/>
    <property type="match status" value="1"/>
</dbReference>
<dbReference type="FunFam" id="3.30.230.70:FF:000002">
    <property type="entry name" value="Polyribonucleotide nucleotidyltransferase"/>
    <property type="match status" value="1"/>
</dbReference>
<feature type="compositionally biased region" description="Gly residues" evidence="9">
    <location>
        <begin position="713"/>
        <end position="725"/>
    </location>
</feature>
<dbReference type="InterPro" id="IPR012340">
    <property type="entry name" value="NA-bd_OB-fold"/>
</dbReference>
<dbReference type="GO" id="GO:0000175">
    <property type="term" value="F:3'-5'-RNA exonuclease activity"/>
    <property type="evidence" value="ECO:0007669"/>
    <property type="project" value="TreeGrafter"/>
</dbReference>
<dbReference type="GO" id="GO:0004654">
    <property type="term" value="F:polyribonucleotide nucleotidyltransferase activity"/>
    <property type="evidence" value="ECO:0007669"/>
    <property type="project" value="UniProtKB-UniRule"/>
</dbReference>
<dbReference type="SUPFAM" id="SSF54791">
    <property type="entry name" value="Eukaryotic type KH-domain (KH-domain type I)"/>
    <property type="match status" value="1"/>
</dbReference>
<dbReference type="CDD" id="cd02393">
    <property type="entry name" value="KH-I_PNPase"/>
    <property type="match status" value="1"/>
</dbReference>
<dbReference type="EC" id="2.7.7.8" evidence="8"/>
<keyword evidence="4 8" id="KW-0548">Nucleotidyltransferase</keyword>
<keyword evidence="12" id="KW-1185">Reference proteome</keyword>
<comment type="catalytic activity">
    <reaction evidence="8">
        <text>RNA(n+1) + phosphate = RNA(n) + a ribonucleoside 5'-diphosphate</text>
        <dbReference type="Rhea" id="RHEA:22096"/>
        <dbReference type="Rhea" id="RHEA-COMP:14527"/>
        <dbReference type="Rhea" id="RHEA-COMP:17342"/>
        <dbReference type="ChEBI" id="CHEBI:43474"/>
        <dbReference type="ChEBI" id="CHEBI:57930"/>
        <dbReference type="ChEBI" id="CHEBI:140395"/>
        <dbReference type="EC" id="2.7.7.8"/>
    </reaction>
</comment>
<evidence type="ECO:0000256" key="5">
    <source>
        <dbReference type="ARBA" id="ARBA00022723"/>
    </source>
</evidence>
<dbReference type="Pfam" id="PF03726">
    <property type="entry name" value="PNPase"/>
    <property type="match status" value="1"/>
</dbReference>
<keyword evidence="7 8" id="KW-0694">RNA-binding</keyword>
<dbReference type="CDD" id="cd04472">
    <property type="entry name" value="S1_PNPase"/>
    <property type="match status" value="1"/>
</dbReference>
<dbReference type="SMART" id="SM00316">
    <property type="entry name" value="S1"/>
    <property type="match status" value="1"/>
</dbReference>
<dbReference type="NCBIfam" id="NF008805">
    <property type="entry name" value="PRK11824.1"/>
    <property type="match status" value="1"/>
</dbReference>
<dbReference type="PANTHER" id="PTHR11252:SF0">
    <property type="entry name" value="POLYRIBONUCLEOTIDE NUCLEOTIDYLTRANSFERASE 1, MITOCHONDRIAL"/>
    <property type="match status" value="1"/>
</dbReference>
<dbReference type="InterPro" id="IPR001247">
    <property type="entry name" value="ExoRNase_PH_dom1"/>
</dbReference>
<dbReference type="OrthoDB" id="9804305at2"/>
<dbReference type="AlphaFoldDB" id="I4ED76"/>
<evidence type="ECO:0000256" key="9">
    <source>
        <dbReference type="SAM" id="MobiDB-lite"/>
    </source>
</evidence>
<dbReference type="InterPro" id="IPR003029">
    <property type="entry name" value="S1_domain"/>
</dbReference>
<evidence type="ECO:0000256" key="1">
    <source>
        <dbReference type="ARBA" id="ARBA00007404"/>
    </source>
</evidence>
<evidence type="ECO:0000256" key="7">
    <source>
        <dbReference type="ARBA" id="ARBA00022884"/>
    </source>
</evidence>
<dbReference type="SUPFAM" id="SSF50249">
    <property type="entry name" value="Nucleic acid-binding proteins"/>
    <property type="match status" value="1"/>
</dbReference>
<dbReference type="GO" id="GO:0006396">
    <property type="term" value="P:RNA processing"/>
    <property type="evidence" value="ECO:0007669"/>
    <property type="project" value="InterPro"/>
</dbReference>
<dbReference type="InterPro" id="IPR015847">
    <property type="entry name" value="ExoRNase_PH_dom2"/>
</dbReference>
<comment type="subcellular location">
    <subcellularLocation>
        <location evidence="8">Cytoplasm</location>
    </subcellularLocation>
</comment>
<dbReference type="PROSITE" id="PS50126">
    <property type="entry name" value="S1"/>
    <property type="match status" value="1"/>
</dbReference>
<dbReference type="InterPro" id="IPR004087">
    <property type="entry name" value="KH_dom"/>
</dbReference>
<dbReference type="EMBL" id="CAGS01000046">
    <property type="protein sequence ID" value="CCF82638.1"/>
    <property type="molecule type" value="Genomic_DNA"/>
</dbReference>
<keyword evidence="2 8" id="KW-0963">Cytoplasm</keyword>
<dbReference type="InterPro" id="IPR036345">
    <property type="entry name" value="ExoRNase_PH_dom2_sf"/>
</dbReference>
<dbReference type="PANTHER" id="PTHR11252">
    <property type="entry name" value="POLYRIBONUCLEOTIDE NUCLEOTIDYLTRANSFERASE"/>
    <property type="match status" value="1"/>
</dbReference>
<dbReference type="PIRSF" id="PIRSF005499">
    <property type="entry name" value="PNPase"/>
    <property type="match status" value="1"/>
</dbReference>